<dbReference type="PANTHER" id="PTHR43873">
    <property type="entry name" value="COBYRINATE A,C-DIAMIDE SYNTHASE"/>
    <property type="match status" value="1"/>
</dbReference>
<dbReference type="InterPro" id="IPR011698">
    <property type="entry name" value="GATase_3"/>
</dbReference>
<dbReference type="Proteomes" id="UP001357733">
    <property type="component" value="Unassembled WGS sequence"/>
</dbReference>
<dbReference type="PROSITE" id="PS51274">
    <property type="entry name" value="GATASE_COBBQ"/>
    <property type="match status" value="1"/>
</dbReference>
<feature type="domain" description="CobB/CobQ-like glutamine amidotransferase" evidence="8">
    <location>
        <begin position="236"/>
        <end position="413"/>
    </location>
</feature>
<dbReference type="EMBL" id="JAYKOT010000003">
    <property type="protein sequence ID" value="MEB3428994.1"/>
    <property type="molecule type" value="Genomic_DNA"/>
</dbReference>
<organism evidence="9 10">
    <name type="scientific">Citroniella saccharovorans</name>
    <dbReference type="NCBI Taxonomy" id="2053367"/>
    <lineage>
        <taxon>Bacteria</taxon>
        <taxon>Bacillati</taxon>
        <taxon>Bacillota</taxon>
        <taxon>Tissierellia</taxon>
        <taxon>Tissierellales</taxon>
        <taxon>Peptoniphilaceae</taxon>
        <taxon>Citroniella</taxon>
    </lineage>
</organism>
<proteinExistence type="predicted"/>
<evidence type="ECO:0000313" key="10">
    <source>
        <dbReference type="Proteomes" id="UP001357733"/>
    </source>
</evidence>
<evidence type="ECO:0000313" key="9">
    <source>
        <dbReference type="EMBL" id="MEB3428994.1"/>
    </source>
</evidence>
<sequence length="434" mass="50177">MKLLNISALSSNSGKTVTTSIILRLFRKSGYDITGFKGGGDFIDSQLLSIASESPKRNIDLFLMGEKGVNRRIAISKEEYGIVEGMMGYFDGIGITKKTSTYEIAKFLDINTILVYNPKGEMYSIIPKLRGFIEESKGRIKGIIFSKIKPQIYQMLKTMVEENLSIKVLGFLENYDDLVLPSEKLGLSIDSEKFTSSLDKILDRARETLDLDSIANLFVERNIINDLKDFDYRAKMGIVYDESMNFLYAENKFLFEKYFDVHYISPLRDKSIGDVEFLYIAGGYPEKYLEQLSLNKSLLKEIKDFSERGGLIYSENPIYLSKAMDFFPLVSIFDFETTMTERLQNFGLYYLKPIEDGEIFKEGMKIPVHEFHYSKETKDIEKYFILEKASNGKTRMASYRYKNTYLLYQHINFIGNLELLENIVNFLKEREKCI</sequence>
<evidence type="ECO:0000256" key="6">
    <source>
        <dbReference type="ARBA" id="ARBA00022962"/>
    </source>
</evidence>
<evidence type="ECO:0000256" key="2">
    <source>
        <dbReference type="ARBA" id="ARBA00022598"/>
    </source>
</evidence>
<evidence type="ECO:0000256" key="4">
    <source>
        <dbReference type="ARBA" id="ARBA00022840"/>
    </source>
</evidence>
<dbReference type="Pfam" id="PF01656">
    <property type="entry name" value="CbiA"/>
    <property type="match status" value="1"/>
</dbReference>
<evidence type="ECO:0000256" key="5">
    <source>
        <dbReference type="ARBA" id="ARBA00022842"/>
    </source>
</evidence>
<dbReference type="GO" id="GO:0005524">
    <property type="term" value="F:ATP binding"/>
    <property type="evidence" value="ECO:0007669"/>
    <property type="project" value="UniProtKB-KW"/>
</dbReference>
<dbReference type="SUPFAM" id="SSF52317">
    <property type="entry name" value="Class I glutamine amidotransferase-like"/>
    <property type="match status" value="1"/>
</dbReference>
<dbReference type="RefSeq" id="WP_324619098.1">
    <property type="nucleotide sequence ID" value="NZ_JAYKOT010000003.1"/>
</dbReference>
<reference evidence="9 10" key="1">
    <citation type="submission" date="2024-01" db="EMBL/GenBank/DDBJ databases">
        <title>Complete genome sequence of Citroniella saccharovorans strain M6.X9, isolated from human fecal sample.</title>
        <authorList>
            <person name="Cheng G."/>
            <person name="Westerholm M."/>
            <person name="Schnurer A."/>
        </authorList>
    </citation>
    <scope>NUCLEOTIDE SEQUENCE [LARGE SCALE GENOMIC DNA]</scope>
    <source>
        <strain evidence="9 10">DSM 29873</strain>
    </source>
</reference>
<dbReference type="Gene3D" id="3.40.50.300">
    <property type="entry name" value="P-loop containing nucleotide triphosphate hydrolases"/>
    <property type="match status" value="1"/>
</dbReference>
<comment type="caution">
    <text evidence="9">The sequence shown here is derived from an EMBL/GenBank/DDBJ whole genome shotgun (WGS) entry which is preliminary data.</text>
</comment>
<dbReference type="GO" id="GO:0042242">
    <property type="term" value="F:cobyrinic acid a,c-diamide synthase activity"/>
    <property type="evidence" value="ECO:0007669"/>
    <property type="project" value="InterPro"/>
</dbReference>
<feature type="domain" description="CobQ/CobB/MinD/ParA nucleotide binding" evidence="7">
    <location>
        <begin position="8"/>
        <end position="178"/>
    </location>
</feature>
<dbReference type="InterPro" id="IPR002586">
    <property type="entry name" value="CobQ/CobB/MinD/ParA_Nub-bd_dom"/>
</dbReference>
<name>A0AAW9MTR1_9FIRM</name>
<gene>
    <name evidence="9" type="ORF">VLK81_02955</name>
</gene>
<dbReference type="Pfam" id="PF07685">
    <property type="entry name" value="GATase_3"/>
    <property type="match status" value="1"/>
</dbReference>
<dbReference type="InterPro" id="IPR004484">
    <property type="entry name" value="CbiA/CobB_synth"/>
</dbReference>
<keyword evidence="3" id="KW-0547">Nucleotide-binding</keyword>
<accession>A0AAW9MTR1</accession>
<dbReference type="PANTHER" id="PTHR43873:SF1">
    <property type="entry name" value="COBYRINATE A,C-DIAMIDE SYNTHASE"/>
    <property type="match status" value="1"/>
</dbReference>
<keyword evidence="4" id="KW-0067">ATP-binding</keyword>
<dbReference type="SUPFAM" id="SSF52540">
    <property type="entry name" value="P-loop containing nucleoside triphosphate hydrolases"/>
    <property type="match status" value="1"/>
</dbReference>
<dbReference type="InterPro" id="IPR027417">
    <property type="entry name" value="P-loop_NTPase"/>
</dbReference>
<dbReference type="AlphaFoldDB" id="A0AAW9MTR1"/>
<evidence type="ECO:0000256" key="3">
    <source>
        <dbReference type="ARBA" id="ARBA00022741"/>
    </source>
</evidence>
<evidence type="ECO:0000256" key="1">
    <source>
        <dbReference type="ARBA" id="ARBA00001946"/>
    </source>
</evidence>
<evidence type="ECO:0000259" key="8">
    <source>
        <dbReference type="Pfam" id="PF07685"/>
    </source>
</evidence>
<keyword evidence="10" id="KW-1185">Reference proteome</keyword>
<keyword evidence="2" id="KW-0436">Ligase</keyword>
<protein>
    <submittedName>
        <fullName evidence="9">Cobyrinate a,c-diamide synthase</fullName>
    </submittedName>
</protein>
<dbReference type="InterPro" id="IPR029062">
    <property type="entry name" value="Class_I_gatase-like"/>
</dbReference>
<comment type="cofactor">
    <cofactor evidence="1">
        <name>Mg(2+)</name>
        <dbReference type="ChEBI" id="CHEBI:18420"/>
    </cofactor>
</comment>
<keyword evidence="6" id="KW-0315">Glutamine amidotransferase</keyword>
<evidence type="ECO:0000259" key="7">
    <source>
        <dbReference type="Pfam" id="PF01656"/>
    </source>
</evidence>
<keyword evidence="5" id="KW-0460">Magnesium</keyword>